<accession>A0A835QL57</accession>
<dbReference type="Proteomes" id="UP000636800">
    <property type="component" value="Chromosome 7"/>
</dbReference>
<protein>
    <submittedName>
        <fullName evidence="2">Uncharacterized protein</fullName>
    </submittedName>
</protein>
<proteinExistence type="predicted"/>
<dbReference type="AlphaFoldDB" id="A0A835QL57"/>
<feature type="compositionally biased region" description="Polar residues" evidence="1">
    <location>
        <begin position="1"/>
        <end position="15"/>
    </location>
</feature>
<organism evidence="2 3">
    <name type="scientific">Vanilla planifolia</name>
    <name type="common">Vanilla</name>
    <dbReference type="NCBI Taxonomy" id="51239"/>
    <lineage>
        <taxon>Eukaryota</taxon>
        <taxon>Viridiplantae</taxon>
        <taxon>Streptophyta</taxon>
        <taxon>Embryophyta</taxon>
        <taxon>Tracheophyta</taxon>
        <taxon>Spermatophyta</taxon>
        <taxon>Magnoliopsida</taxon>
        <taxon>Liliopsida</taxon>
        <taxon>Asparagales</taxon>
        <taxon>Orchidaceae</taxon>
        <taxon>Vanilloideae</taxon>
        <taxon>Vanilleae</taxon>
        <taxon>Vanilla</taxon>
    </lineage>
</organism>
<keyword evidence="3" id="KW-1185">Reference proteome</keyword>
<feature type="region of interest" description="Disordered" evidence="1">
    <location>
        <begin position="1"/>
        <end position="50"/>
    </location>
</feature>
<evidence type="ECO:0000313" key="2">
    <source>
        <dbReference type="EMBL" id="KAG0472966.1"/>
    </source>
</evidence>
<reference evidence="2 3" key="1">
    <citation type="journal article" date="2020" name="Nat. Food">
        <title>A phased Vanilla planifolia genome enables genetic improvement of flavour and production.</title>
        <authorList>
            <person name="Hasing T."/>
            <person name="Tang H."/>
            <person name="Brym M."/>
            <person name="Khazi F."/>
            <person name="Huang T."/>
            <person name="Chambers A.H."/>
        </authorList>
    </citation>
    <scope>NUCLEOTIDE SEQUENCE [LARGE SCALE GENOMIC DNA]</scope>
    <source>
        <tissue evidence="2">Leaf</tissue>
    </source>
</reference>
<name>A0A835QL57_VANPL</name>
<dbReference type="EMBL" id="JADCNL010000007">
    <property type="protein sequence ID" value="KAG0472966.1"/>
    <property type="molecule type" value="Genomic_DNA"/>
</dbReference>
<evidence type="ECO:0000313" key="3">
    <source>
        <dbReference type="Proteomes" id="UP000636800"/>
    </source>
</evidence>
<comment type="caution">
    <text evidence="2">The sequence shown here is derived from an EMBL/GenBank/DDBJ whole genome shotgun (WGS) entry which is preliminary data.</text>
</comment>
<evidence type="ECO:0000256" key="1">
    <source>
        <dbReference type="SAM" id="MobiDB-lite"/>
    </source>
</evidence>
<gene>
    <name evidence="2" type="ORF">HPP92_014823</name>
</gene>
<sequence length="113" mass="13085">MSKMHIQTTQASPSATIKHRAGSTVYSRHNCERHRRERRSAEPAPVHRLSANPLRLPSSRRWFIFLLSAESRPLAPLTSRRPSEPEFLLRWRPYSILPNTVVRGVMGPKFFLL</sequence>